<reference evidence="3" key="1">
    <citation type="submission" date="2017-10" db="EMBL/GenBank/DDBJ databases">
        <title>Rapid genome shrinkage in a self-fertile nematode reveals novel sperm competition proteins.</title>
        <authorList>
            <person name="Yin D."/>
            <person name="Schwarz E.M."/>
            <person name="Thomas C.G."/>
            <person name="Felde R.L."/>
            <person name="Korf I.F."/>
            <person name="Cutter A.D."/>
            <person name="Schartner C.M."/>
            <person name="Ralston E.J."/>
            <person name="Meyer B.J."/>
            <person name="Haag E.S."/>
        </authorList>
    </citation>
    <scope>NUCLEOTIDE SEQUENCE [LARGE SCALE GENOMIC DNA]</scope>
    <source>
        <strain evidence="3">JU1422</strain>
    </source>
</reference>
<feature type="chain" id="PRO_5013606510" description="Hemocyanin C-terminal domain-containing protein" evidence="1">
    <location>
        <begin position="21"/>
        <end position="182"/>
    </location>
</feature>
<protein>
    <recommendedName>
        <fullName evidence="4">Hemocyanin C-terminal domain-containing protein</fullName>
    </recommendedName>
</protein>
<dbReference type="AlphaFoldDB" id="A0A2G5VF79"/>
<keyword evidence="3" id="KW-1185">Reference proteome</keyword>
<accession>A0A2G5VF79</accession>
<name>A0A2G5VF79_9PELO</name>
<evidence type="ECO:0008006" key="4">
    <source>
        <dbReference type="Google" id="ProtNLM"/>
    </source>
</evidence>
<evidence type="ECO:0000313" key="2">
    <source>
        <dbReference type="EMBL" id="PIC50413.1"/>
    </source>
</evidence>
<evidence type="ECO:0000256" key="1">
    <source>
        <dbReference type="SAM" id="SignalP"/>
    </source>
</evidence>
<evidence type="ECO:0000313" key="3">
    <source>
        <dbReference type="Proteomes" id="UP000230233"/>
    </source>
</evidence>
<dbReference type="Proteomes" id="UP000230233">
    <property type="component" value="Chromosome I"/>
</dbReference>
<proteinExistence type="predicted"/>
<comment type="caution">
    <text evidence="2">The sequence shown here is derived from an EMBL/GenBank/DDBJ whole genome shotgun (WGS) entry which is preliminary data.</text>
</comment>
<organism evidence="2 3">
    <name type="scientific">Caenorhabditis nigoni</name>
    <dbReference type="NCBI Taxonomy" id="1611254"/>
    <lineage>
        <taxon>Eukaryota</taxon>
        <taxon>Metazoa</taxon>
        <taxon>Ecdysozoa</taxon>
        <taxon>Nematoda</taxon>
        <taxon>Chromadorea</taxon>
        <taxon>Rhabditida</taxon>
        <taxon>Rhabditina</taxon>
        <taxon>Rhabditomorpha</taxon>
        <taxon>Rhabditoidea</taxon>
        <taxon>Rhabditidae</taxon>
        <taxon>Peloderinae</taxon>
        <taxon>Caenorhabditis</taxon>
    </lineage>
</organism>
<feature type="signal peptide" evidence="1">
    <location>
        <begin position="1"/>
        <end position="20"/>
    </location>
</feature>
<sequence length="182" mass="20639">MNLLLITFLLVSTAFSVVSTHPEMAQSINDHIALRVAEEILHVFNGNAFGIPRYLDFDPNFVYDNCGHKLSTEDFIKASVDLRATFWPTGLVKYTLLDIHPIPRNFDGVDFTLHVDFNEMGVPHIDMRFTLKRIRDLGPNPQMEAGPSWKLLNCSRLCGDHLKIPSTAMRTFTLYYGSTLGH</sequence>
<keyword evidence="1" id="KW-0732">Signal</keyword>
<dbReference type="EMBL" id="PDUG01000001">
    <property type="protein sequence ID" value="PIC50413.1"/>
    <property type="molecule type" value="Genomic_DNA"/>
</dbReference>
<gene>
    <name evidence="2" type="primary">Cnig_chr_I.g1320</name>
    <name evidence="2" type="ORF">B9Z55_001320</name>
</gene>